<dbReference type="Proteomes" id="UP000494108">
    <property type="component" value="Unassembled WGS sequence"/>
</dbReference>
<dbReference type="PANTHER" id="PTHR13847:SF289">
    <property type="entry name" value="GLYCINE OXIDASE"/>
    <property type="match status" value="1"/>
</dbReference>
<evidence type="ECO:0000313" key="4">
    <source>
        <dbReference type="Proteomes" id="UP000494108"/>
    </source>
</evidence>
<dbReference type="GO" id="GO:0016491">
    <property type="term" value="F:oxidoreductase activity"/>
    <property type="evidence" value="ECO:0007669"/>
    <property type="project" value="UniProtKB-KW"/>
</dbReference>
<keyword evidence="4" id="KW-1185">Reference proteome</keyword>
<dbReference type="Gene3D" id="3.30.9.10">
    <property type="entry name" value="D-Amino Acid Oxidase, subunit A, domain 2"/>
    <property type="match status" value="1"/>
</dbReference>
<organism evidence="3 4">
    <name type="scientific">Achromobacter pestifer</name>
    <dbReference type="NCBI Taxonomy" id="1353889"/>
    <lineage>
        <taxon>Bacteria</taxon>
        <taxon>Pseudomonadati</taxon>
        <taxon>Pseudomonadota</taxon>
        <taxon>Betaproteobacteria</taxon>
        <taxon>Burkholderiales</taxon>
        <taxon>Alcaligenaceae</taxon>
        <taxon>Achromobacter</taxon>
    </lineage>
</organism>
<gene>
    <name evidence="3" type="primary">dadA_1</name>
    <name evidence="3" type="ORF">LMG3431_01789</name>
</gene>
<evidence type="ECO:0000259" key="2">
    <source>
        <dbReference type="Pfam" id="PF01266"/>
    </source>
</evidence>
<keyword evidence="1 3" id="KW-0560">Oxidoreductase</keyword>
<dbReference type="SUPFAM" id="SSF51905">
    <property type="entry name" value="FAD/NAD(P)-binding domain"/>
    <property type="match status" value="1"/>
</dbReference>
<feature type="domain" description="FAD dependent oxidoreductase" evidence="2">
    <location>
        <begin position="4"/>
        <end position="396"/>
    </location>
</feature>
<evidence type="ECO:0000256" key="1">
    <source>
        <dbReference type="ARBA" id="ARBA00023002"/>
    </source>
</evidence>
<dbReference type="GO" id="GO:0005737">
    <property type="term" value="C:cytoplasm"/>
    <property type="evidence" value="ECO:0007669"/>
    <property type="project" value="TreeGrafter"/>
</dbReference>
<name>A0A6S6YU37_9BURK</name>
<dbReference type="AlphaFoldDB" id="A0A6S6YU37"/>
<reference evidence="3 4" key="1">
    <citation type="submission" date="2020-04" db="EMBL/GenBank/DDBJ databases">
        <authorList>
            <person name="De Canck E."/>
        </authorList>
    </citation>
    <scope>NUCLEOTIDE SEQUENCE [LARGE SCALE GENOMIC DNA]</scope>
    <source>
        <strain evidence="3 4">LMG 3431</strain>
    </source>
</reference>
<evidence type="ECO:0000313" key="3">
    <source>
        <dbReference type="EMBL" id="CAB3637536.1"/>
    </source>
</evidence>
<dbReference type="EMBL" id="CADIJX010000002">
    <property type="protein sequence ID" value="CAB3637536.1"/>
    <property type="molecule type" value="Genomic_DNA"/>
</dbReference>
<sequence>MGKHVIVLGAGIVGVCCALELLRRGAKVTLIDKQDPGMETSLGNAGVLARSSLMPFNHPGLWGQLPRLLKNNTVQFRYRPQYLARNLGWAARFLLNARPAVFQETVEALDGLIRLSAPEHLKLLDAAGVRHRLRDTGWVFLYRSESAWNGSELARKTFARHQVPTQILSPAELAQMEPALAPIFHRALWIQGSYSVDDPHAVVAAYADLFRRSGGTFQHLTATSIRRDGSRWTVLGAEGSKSLSADQLVVALGPWSKALLKTTGINLPMAFERGYHMHYRGVDGASVSRPIHDTGGGYVLSPMARGLRLTTGVELDACDAPGKSVQLELAESRAREAFPLGERLDATPWLGRRPTLPDSRPMIGEAPRHPGLWLALGHQHIGFSTAPGTARILGELMYDSGAEGSETSRHRAFRPGRFL</sequence>
<protein>
    <submittedName>
        <fullName evidence="3">D-amino acid dehydrogenase</fullName>
        <ecNumber evidence="3">1.4.99.-</ecNumber>
    </submittedName>
</protein>
<dbReference type="Pfam" id="PF01266">
    <property type="entry name" value="DAO"/>
    <property type="match status" value="1"/>
</dbReference>
<proteinExistence type="predicted"/>
<dbReference type="InterPro" id="IPR006076">
    <property type="entry name" value="FAD-dep_OxRdtase"/>
</dbReference>
<dbReference type="PANTHER" id="PTHR13847">
    <property type="entry name" value="SARCOSINE DEHYDROGENASE-RELATED"/>
    <property type="match status" value="1"/>
</dbReference>
<accession>A0A6S6YU37</accession>
<dbReference type="RefSeq" id="WP_175174110.1">
    <property type="nucleotide sequence ID" value="NZ_CADIJX010000002.1"/>
</dbReference>
<dbReference type="InterPro" id="IPR036188">
    <property type="entry name" value="FAD/NAD-bd_sf"/>
</dbReference>
<dbReference type="EC" id="1.4.99.-" evidence="3"/>
<dbReference type="SUPFAM" id="SSF54373">
    <property type="entry name" value="FAD-linked reductases, C-terminal domain"/>
    <property type="match status" value="1"/>
</dbReference>
<dbReference type="Gene3D" id="3.50.50.60">
    <property type="entry name" value="FAD/NAD(P)-binding domain"/>
    <property type="match status" value="1"/>
</dbReference>